<dbReference type="EMBL" id="JAAAIN010003822">
    <property type="protein sequence ID" value="KAG0283849.1"/>
    <property type="molecule type" value="Genomic_DNA"/>
</dbReference>
<dbReference type="InterPro" id="IPR036047">
    <property type="entry name" value="F-box-like_dom_sf"/>
</dbReference>
<dbReference type="InterPro" id="IPR032675">
    <property type="entry name" value="LRR_dom_sf"/>
</dbReference>
<dbReference type="OrthoDB" id="2387973at2759"/>
<dbReference type="SUPFAM" id="SSF52047">
    <property type="entry name" value="RNI-like"/>
    <property type="match status" value="1"/>
</dbReference>
<dbReference type="PROSITE" id="PS50181">
    <property type="entry name" value="FBOX"/>
    <property type="match status" value="1"/>
</dbReference>
<sequence>MHSSLPPELIREIASHLNKRDFLSLILVNKAWRSTWTPFLWVNFTVVGSSLTRDIVDTKYQPVLARDGSHIRNVFVRHENNLKILQVLQIAVPAPLLNLSSLCVSTKLHLETDVERLVEILKRSPHLRTLHVINTLFPVAWFERLLGVIALGLARLKHLTLTHMYVHPKASPLVLRTFLETCSSELETLVLKFGVLCPLMLFMSPPPTTIPGTKTHPNLKVLQLEVEYPSMSGPMEPVFPWILNTFLEGCTALEIVDDRFFPSETRRQWFTDDASILRILHRVMRIPFRRCIAPMNEGNLSDALFPGLNVDGSDIQKVWHGIHLTGFDSSTSIMEADRKAIVHTASHRGFQELLVHNEEWLSSEDLLVILRTCPTLRVLECGYNRYPSIAASELTQQPWSCKWLKVLRLVISGIPRPDIKTDAKGQPIPAGTPLHSGTMDESRVIQKKVYTQLGALVCLEELSLGYTLRRDMLIDTDTEANSSDDGNNSAGLVVKKYNSSLQLTCLELTLESGLDLLSELKSL</sequence>
<organism evidence="2 3">
    <name type="scientific">Linnemannia gamsii</name>
    <dbReference type="NCBI Taxonomy" id="64522"/>
    <lineage>
        <taxon>Eukaryota</taxon>
        <taxon>Fungi</taxon>
        <taxon>Fungi incertae sedis</taxon>
        <taxon>Mucoromycota</taxon>
        <taxon>Mortierellomycotina</taxon>
        <taxon>Mortierellomycetes</taxon>
        <taxon>Mortierellales</taxon>
        <taxon>Mortierellaceae</taxon>
        <taxon>Linnemannia</taxon>
    </lineage>
</organism>
<dbReference type="Pfam" id="PF00646">
    <property type="entry name" value="F-box"/>
    <property type="match status" value="1"/>
</dbReference>
<name>A0A9P6QPP5_9FUNG</name>
<protein>
    <recommendedName>
        <fullName evidence="1">F-box domain-containing protein</fullName>
    </recommendedName>
</protein>
<dbReference type="Gene3D" id="3.80.10.10">
    <property type="entry name" value="Ribonuclease Inhibitor"/>
    <property type="match status" value="1"/>
</dbReference>
<feature type="domain" description="F-box" evidence="1">
    <location>
        <begin position="1"/>
        <end position="44"/>
    </location>
</feature>
<comment type="caution">
    <text evidence="2">The sequence shown here is derived from an EMBL/GenBank/DDBJ whole genome shotgun (WGS) entry which is preliminary data.</text>
</comment>
<feature type="non-terminal residue" evidence="2">
    <location>
        <position position="523"/>
    </location>
</feature>
<keyword evidence="3" id="KW-1185">Reference proteome</keyword>
<evidence type="ECO:0000313" key="3">
    <source>
        <dbReference type="Proteomes" id="UP000823405"/>
    </source>
</evidence>
<evidence type="ECO:0000259" key="1">
    <source>
        <dbReference type="PROSITE" id="PS50181"/>
    </source>
</evidence>
<dbReference type="SUPFAM" id="SSF81383">
    <property type="entry name" value="F-box domain"/>
    <property type="match status" value="1"/>
</dbReference>
<dbReference type="AlphaFoldDB" id="A0A9P6QPP5"/>
<reference evidence="2" key="1">
    <citation type="journal article" date="2020" name="Fungal Divers.">
        <title>Resolving the Mortierellaceae phylogeny through synthesis of multi-gene phylogenetics and phylogenomics.</title>
        <authorList>
            <person name="Vandepol N."/>
            <person name="Liber J."/>
            <person name="Desiro A."/>
            <person name="Na H."/>
            <person name="Kennedy M."/>
            <person name="Barry K."/>
            <person name="Grigoriev I.V."/>
            <person name="Miller A.N."/>
            <person name="O'Donnell K."/>
            <person name="Stajich J.E."/>
            <person name="Bonito G."/>
        </authorList>
    </citation>
    <scope>NUCLEOTIDE SEQUENCE</scope>
    <source>
        <strain evidence="2">NVP60</strain>
    </source>
</reference>
<accession>A0A9P6QPP5</accession>
<evidence type="ECO:0000313" key="2">
    <source>
        <dbReference type="EMBL" id="KAG0283849.1"/>
    </source>
</evidence>
<proteinExistence type="predicted"/>
<gene>
    <name evidence="2" type="ORF">BGZ97_008388</name>
</gene>
<dbReference type="InterPro" id="IPR001810">
    <property type="entry name" value="F-box_dom"/>
</dbReference>
<dbReference type="Proteomes" id="UP000823405">
    <property type="component" value="Unassembled WGS sequence"/>
</dbReference>
<dbReference type="SMART" id="SM00256">
    <property type="entry name" value="FBOX"/>
    <property type="match status" value="1"/>
</dbReference>